<dbReference type="AlphaFoldDB" id="A0AAE4B5S0"/>
<organism evidence="2 3">
    <name type="scientific">Marimonas arenosa</name>
    <dbReference type="NCBI Taxonomy" id="1795305"/>
    <lineage>
        <taxon>Bacteria</taxon>
        <taxon>Pseudomonadati</taxon>
        <taxon>Pseudomonadota</taxon>
        <taxon>Alphaproteobacteria</taxon>
        <taxon>Rhodobacterales</taxon>
        <taxon>Paracoccaceae</taxon>
        <taxon>Marimonas</taxon>
    </lineage>
</organism>
<gene>
    <name evidence="2" type="ORF">NO357_06625</name>
</gene>
<keyword evidence="3" id="KW-1185">Reference proteome</keyword>
<dbReference type="Proteomes" id="UP001226762">
    <property type="component" value="Unassembled WGS sequence"/>
</dbReference>
<name>A0AAE4B5S0_9RHOB</name>
<comment type="caution">
    <text evidence="2">The sequence shown here is derived from an EMBL/GenBank/DDBJ whole genome shotgun (WGS) entry which is preliminary data.</text>
</comment>
<evidence type="ECO:0000256" key="1">
    <source>
        <dbReference type="SAM" id="MobiDB-lite"/>
    </source>
</evidence>
<protein>
    <submittedName>
        <fullName evidence="2">Uncharacterized protein</fullName>
    </submittedName>
</protein>
<evidence type="ECO:0000313" key="2">
    <source>
        <dbReference type="EMBL" id="MDQ2089571.1"/>
    </source>
</evidence>
<accession>A0AAE4B5S0</accession>
<proteinExistence type="predicted"/>
<feature type="compositionally biased region" description="Low complexity" evidence="1">
    <location>
        <begin position="90"/>
        <end position="101"/>
    </location>
</feature>
<evidence type="ECO:0000313" key="3">
    <source>
        <dbReference type="Proteomes" id="UP001226762"/>
    </source>
</evidence>
<dbReference type="EMBL" id="JANHAX010000002">
    <property type="protein sequence ID" value="MDQ2089571.1"/>
    <property type="molecule type" value="Genomic_DNA"/>
</dbReference>
<feature type="region of interest" description="Disordered" evidence="1">
    <location>
        <begin position="89"/>
        <end position="121"/>
    </location>
</feature>
<dbReference type="RefSeq" id="WP_306734845.1">
    <property type="nucleotide sequence ID" value="NZ_JANHAX010000002.1"/>
</dbReference>
<reference evidence="2" key="2">
    <citation type="submission" date="2023-02" db="EMBL/GenBank/DDBJ databases">
        <title>'Rhodoalgimonas zhirmunskyi' gen. nov., isolated from a red alga.</title>
        <authorList>
            <person name="Nedashkovskaya O.I."/>
            <person name="Otstavnykh N.Y."/>
            <person name="Bystritskaya E.P."/>
            <person name="Balabanova L.A."/>
            <person name="Isaeva M.P."/>
        </authorList>
    </citation>
    <scope>NUCLEOTIDE SEQUENCE</scope>
    <source>
        <strain evidence="2">KCTC 52189</strain>
    </source>
</reference>
<reference evidence="2" key="1">
    <citation type="submission" date="2022-07" db="EMBL/GenBank/DDBJ databases">
        <authorList>
            <person name="Otstavnykh N."/>
            <person name="Isaeva M."/>
            <person name="Bystritskaya E."/>
        </authorList>
    </citation>
    <scope>NUCLEOTIDE SEQUENCE</scope>
    <source>
        <strain evidence="2">KCTC 52189</strain>
    </source>
</reference>
<sequence>MNAQAPAKKIKDVVRLQFDVRRAQLNIIDNLVNICGLSSKKELFSNSMALMKWAVQETQKGRRIASYDPKYDEIEMVALPALDLIEQPDAESTSTAASREAGQTAPKEGRSVVNKPKLGVV</sequence>